<feature type="chain" id="PRO_5032331194" evidence="1">
    <location>
        <begin position="20"/>
        <end position="147"/>
    </location>
</feature>
<gene>
    <name evidence="2" type="ORF">G2W53_024233</name>
</gene>
<feature type="signal peptide" evidence="1">
    <location>
        <begin position="1"/>
        <end position="19"/>
    </location>
</feature>
<comment type="caution">
    <text evidence="2">The sequence shown here is derived from an EMBL/GenBank/DDBJ whole genome shotgun (WGS) entry which is preliminary data.</text>
</comment>
<dbReference type="SUPFAM" id="SSF47336">
    <property type="entry name" value="ACP-like"/>
    <property type="match status" value="1"/>
</dbReference>
<accession>A0A834WFA0</accession>
<name>A0A834WFA0_9FABA</name>
<keyword evidence="1" id="KW-0732">Signal</keyword>
<dbReference type="Gene3D" id="1.10.1200.10">
    <property type="entry name" value="ACP-like"/>
    <property type="match status" value="1"/>
</dbReference>
<reference evidence="2" key="1">
    <citation type="submission" date="2020-09" db="EMBL/GenBank/DDBJ databases">
        <title>Genome-Enabled Discovery of Anthraquinone Biosynthesis in Senna tora.</title>
        <authorList>
            <person name="Kang S.-H."/>
            <person name="Pandey R.P."/>
            <person name="Lee C.-M."/>
            <person name="Sim J.-S."/>
            <person name="Jeong J.-T."/>
            <person name="Choi B.-S."/>
            <person name="Jung M."/>
            <person name="Ginzburg D."/>
            <person name="Zhao K."/>
            <person name="Won S.Y."/>
            <person name="Oh T.-J."/>
            <person name="Yu Y."/>
            <person name="Kim N.-H."/>
            <person name="Lee O.R."/>
            <person name="Lee T.-H."/>
            <person name="Bashyal P."/>
            <person name="Kim T.-S."/>
            <person name="Lee W.-H."/>
            <person name="Kawkins C."/>
            <person name="Kim C.-K."/>
            <person name="Kim J.S."/>
            <person name="Ahn B.O."/>
            <person name="Rhee S.Y."/>
            <person name="Sohng J.K."/>
        </authorList>
    </citation>
    <scope>NUCLEOTIDE SEQUENCE</scope>
    <source>
        <tissue evidence="2">Leaf</tissue>
    </source>
</reference>
<proteinExistence type="predicted"/>
<evidence type="ECO:0000313" key="2">
    <source>
        <dbReference type="EMBL" id="KAF7818778.1"/>
    </source>
</evidence>
<organism evidence="2 3">
    <name type="scientific">Senna tora</name>
    <dbReference type="NCBI Taxonomy" id="362788"/>
    <lineage>
        <taxon>Eukaryota</taxon>
        <taxon>Viridiplantae</taxon>
        <taxon>Streptophyta</taxon>
        <taxon>Embryophyta</taxon>
        <taxon>Tracheophyta</taxon>
        <taxon>Spermatophyta</taxon>
        <taxon>Magnoliopsida</taxon>
        <taxon>eudicotyledons</taxon>
        <taxon>Gunneridae</taxon>
        <taxon>Pentapetalae</taxon>
        <taxon>rosids</taxon>
        <taxon>fabids</taxon>
        <taxon>Fabales</taxon>
        <taxon>Fabaceae</taxon>
        <taxon>Caesalpinioideae</taxon>
        <taxon>Cassia clade</taxon>
        <taxon>Senna</taxon>
    </lineage>
</organism>
<sequence>MGFAPLGLLISLFSKFQCGLHSDLDLWNEGLSFQLRACVIGSTVPIAIPLDIDIDYPNCLYASDWVKCVYVPVQNSKFLHLCSSNKRGIRFSVSFPTKGEDWTFLDHVQLLKAMEEEFVVDIPDYIALKISTIAHLIHYIAGHPQTK</sequence>
<dbReference type="Proteomes" id="UP000634136">
    <property type="component" value="Unassembled WGS sequence"/>
</dbReference>
<dbReference type="AlphaFoldDB" id="A0A834WFA0"/>
<evidence type="ECO:0000256" key="1">
    <source>
        <dbReference type="SAM" id="SignalP"/>
    </source>
</evidence>
<dbReference type="InterPro" id="IPR036736">
    <property type="entry name" value="ACP-like_sf"/>
</dbReference>
<dbReference type="EMBL" id="JAAIUW010000008">
    <property type="protein sequence ID" value="KAF7818778.1"/>
    <property type="molecule type" value="Genomic_DNA"/>
</dbReference>
<evidence type="ECO:0000313" key="3">
    <source>
        <dbReference type="Proteomes" id="UP000634136"/>
    </source>
</evidence>
<protein>
    <submittedName>
        <fullName evidence="2">Acyl carrier protein 2, mitochondrial-like</fullName>
    </submittedName>
</protein>
<keyword evidence="3" id="KW-1185">Reference proteome</keyword>